<evidence type="ECO:0000313" key="2">
    <source>
        <dbReference type="EMBL" id="EHY30692.1"/>
    </source>
</evidence>
<feature type="region of interest" description="Disordered" evidence="1">
    <location>
        <begin position="113"/>
        <end position="134"/>
    </location>
</feature>
<keyword evidence="3" id="KW-1185">Reference proteome</keyword>
<reference evidence="2 3" key="1">
    <citation type="submission" date="2011-11" db="EMBL/GenBank/DDBJ databases">
        <authorList>
            <person name="Weinstock G."/>
            <person name="Sodergren E."/>
            <person name="Clifton S."/>
            <person name="Fulton L."/>
            <person name="Fulton B."/>
            <person name="Courtney L."/>
            <person name="Fronick C."/>
            <person name="Harrison M."/>
            <person name="Strong C."/>
            <person name="Farmer C."/>
            <person name="Delahaunty K."/>
            <person name="Markovic C."/>
            <person name="Hall O."/>
            <person name="Minx P."/>
            <person name="Tomlinson C."/>
            <person name="Mitreva M."/>
            <person name="Hou S."/>
            <person name="Chen J."/>
            <person name="Wollam A."/>
            <person name="Pepin K.H."/>
            <person name="Johnson M."/>
            <person name="Bhonagiri V."/>
            <person name="Zhang X."/>
            <person name="Suruliraj S."/>
            <person name="Warren W."/>
            <person name="Chinwalla A."/>
            <person name="Mardis E.R."/>
            <person name="Wilson R.K."/>
        </authorList>
    </citation>
    <scope>NUCLEOTIDE SEQUENCE [LARGE SCALE GENOMIC DNA]</scope>
    <source>
        <strain evidence="2 3">YIT 11816</strain>
    </source>
</reference>
<organism evidence="2 3">
    <name type="scientific">Sutterella parvirubra YIT 11816</name>
    <dbReference type="NCBI Taxonomy" id="762967"/>
    <lineage>
        <taxon>Bacteria</taxon>
        <taxon>Pseudomonadati</taxon>
        <taxon>Pseudomonadota</taxon>
        <taxon>Betaproteobacteria</taxon>
        <taxon>Burkholderiales</taxon>
        <taxon>Sutterellaceae</taxon>
        <taxon>Sutterella</taxon>
    </lineage>
</organism>
<evidence type="ECO:0000313" key="3">
    <source>
        <dbReference type="Proteomes" id="UP000004956"/>
    </source>
</evidence>
<dbReference type="PATRIC" id="fig|762967.3.peg.1528"/>
<proteinExistence type="predicted"/>
<accession>H3KGQ9</accession>
<dbReference type="STRING" id="762967.HMPREF9440_01941"/>
<evidence type="ECO:0000256" key="1">
    <source>
        <dbReference type="SAM" id="MobiDB-lite"/>
    </source>
</evidence>
<comment type="caution">
    <text evidence="2">The sequence shown here is derived from an EMBL/GenBank/DDBJ whole genome shotgun (WGS) entry which is preliminary data.</text>
</comment>
<dbReference type="EMBL" id="AFBQ01000292">
    <property type="protein sequence ID" value="EHY30692.1"/>
    <property type="molecule type" value="Genomic_DNA"/>
</dbReference>
<dbReference type="RefSeq" id="WP_008543120.1">
    <property type="nucleotide sequence ID" value="NZ_JH605003.1"/>
</dbReference>
<dbReference type="Proteomes" id="UP000004956">
    <property type="component" value="Unassembled WGS sequence"/>
</dbReference>
<sequence>MTEETSELDNVGAEMDAANLYSEEVVTDRKVGVIRILTPIDANGQRDPSRAPIFTGETQIMTQMGPLPISFEIPAANVAEAVAGYSAAAREGLRKTVERIRELQREAASQIVTPGMPGFQAPPAAPQGGGIVMP</sequence>
<protein>
    <recommendedName>
        <fullName evidence="4">Cytoplasmic protein</fullName>
    </recommendedName>
</protein>
<gene>
    <name evidence="2" type="ORF">HMPREF9440_01941</name>
</gene>
<evidence type="ECO:0008006" key="4">
    <source>
        <dbReference type="Google" id="ProtNLM"/>
    </source>
</evidence>
<dbReference type="AlphaFoldDB" id="H3KGQ9"/>
<name>H3KGQ9_9BURK</name>
<dbReference type="OrthoDB" id="9792397at2"/>
<dbReference type="HOGENOM" id="CLU_141602_0_0_4"/>